<comment type="caution">
    <text evidence="2">The sequence shown here is derived from an EMBL/GenBank/DDBJ whole genome shotgun (WGS) entry which is preliminary data.</text>
</comment>
<evidence type="ECO:0000313" key="3">
    <source>
        <dbReference type="Proteomes" id="UP000602181"/>
    </source>
</evidence>
<dbReference type="Proteomes" id="UP000602181">
    <property type="component" value="Unassembled WGS sequence"/>
</dbReference>
<gene>
    <name evidence="2" type="ORF">H8R05_07405</name>
</gene>
<sequence length="79" mass="9044">MFSANEKQAAIARNLHYFREGMADPPAARPKRPPASRMQLSLDDPHLPIRRAISATSAIKIHFQFTGFRRHFQLENAPF</sequence>
<name>A0ABR7AE58_9FIRM</name>
<organism evidence="2 3">
    <name type="scientific">Anaerotruncus massiliensis</name>
    <name type="common">ex Togo et al. 2019</name>
    <dbReference type="NCBI Taxonomy" id="1673720"/>
    <lineage>
        <taxon>Bacteria</taxon>
        <taxon>Bacillati</taxon>
        <taxon>Bacillota</taxon>
        <taxon>Clostridia</taxon>
        <taxon>Eubacteriales</taxon>
        <taxon>Oscillospiraceae</taxon>
        <taxon>Anaerotruncus</taxon>
    </lineage>
</organism>
<protein>
    <submittedName>
        <fullName evidence="2">Uncharacterized protein</fullName>
    </submittedName>
</protein>
<evidence type="ECO:0000313" key="2">
    <source>
        <dbReference type="EMBL" id="MBC3938731.1"/>
    </source>
</evidence>
<evidence type="ECO:0000256" key="1">
    <source>
        <dbReference type="SAM" id="MobiDB-lite"/>
    </source>
</evidence>
<reference evidence="2 3" key="1">
    <citation type="submission" date="2020-08" db="EMBL/GenBank/DDBJ databases">
        <authorList>
            <person name="Liu C."/>
            <person name="Sun Q."/>
        </authorList>
    </citation>
    <scope>NUCLEOTIDE SEQUENCE [LARGE SCALE GENOMIC DNA]</scope>
    <source>
        <strain evidence="2 3">22A2-44</strain>
    </source>
</reference>
<feature type="region of interest" description="Disordered" evidence="1">
    <location>
        <begin position="22"/>
        <end position="43"/>
    </location>
</feature>
<proteinExistence type="predicted"/>
<keyword evidence="3" id="KW-1185">Reference proteome</keyword>
<dbReference type="EMBL" id="JACOIH010000009">
    <property type="protein sequence ID" value="MBC3938731.1"/>
    <property type="molecule type" value="Genomic_DNA"/>
</dbReference>
<dbReference type="RefSeq" id="WP_158595620.1">
    <property type="nucleotide sequence ID" value="NZ_JACOIH010000009.1"/>
</dbReference>
<accession>A0ABR7AE58</accession>